<protein>
    <submittedName>
        <fullName evidence="2">CoA transferase</fullName>
        <ecNumber evidence="2">2.8.3.-</ecNumber>
    </submittedName>
</protein>
<dbReference type="PANTHER" id="PTHR48207">
    <property type="entry name" value="SUCCINATE--HYDROXYMETHYLGLUTARATE COA-TRANSFERASE"/>
    <property type="match status" value="1"/>
</dbReference>
<dbReference type="Proteomes" id="UP001363010">
    <property type="component" value="Unassembled WGS sequence"/>
</dbReference>
<sequence>MNAPLEGIRIVEVGHMLAGPYCGLMLADMGAEVIKIETPEGDIGRTVSPHFIGPHNAYFASLNRNKKSVVLDLASDDGREALGHIAAQSQALVTNLRPSAIHKLGLTYDTLRKWNERIVCVALTGYGLKGPFSENPAYDYVIQAMTGVMALTGSPTSPPTKAGYSAVDNSAGLVAALGLLAMIVQGRGGQVDVSMYDVMLSQLNYLAGADLNAGETIQRMPDSAHPYVVPAQIFPTADGWLTLFITHDKFWKKFCEEIGRPAWLVDPKFASMAGRRAHRTEVVAAITAVLSEASAAAWVRRLGALGVVVSEVGTLSDALRSDIAADRSMVVALGDGELPLRAVASPIKFDGYTPSYGLPPLLDQHHDEVLGWATA</sequence>
<evidence type="ECO:0000256" key="1">
    <source>
        <dbReference type="ARBA" id="ARBA00022679"/>
    </source>
</evidence>
<dbReference type="Gene3D" id="3.30.1540.10">
    <property type="entry name" value="formyl-coa transferase, domain 3"/>
    <property type="match status" value="1"/>
</dbReference>
<dbReference type="EMBL" id="JBBKZV010000027">
    <property type="protein sequence ID" value="MEJ8825907.1"/>
    <property type="molecule type" value="Genomic_DNA"/>
</dbReference>
<keyword evidence="1 2" id="KW-0808">Transferase</keyword>
<dbReference type="EC" id="2.8.3.-" evidence="2"/>
<name>A0ABU8W956_9BURK</name>
<dbReference type="InterPro" id="IPR023606">
    <property type="entry name" value="CoA-Trfase_III_dom_1_sf"/>
</dbReference>
<accession>A0ABU8W956</accession>
<evidence type="ECO:0000313" key="2">
    <source>
        <dbReference type="EMBL" id="MEJ8825907.1"/>
    </source>
</evidence>
<dbReference type="InterPro" id="IPR050483">
    <property type="entry name" value="CoA-transferase_III_domain"/>
</dbReference>
<organism evidence="2 3">
    <name type="scientific">Variovorax humicola</name>
    <dbReference type="NCBI Taxonomy" id="1769758"/>
    <lineage>
        <taxon>Bacteria</taxon>
        <taxon>Pseudomonadati</taxon>
        <taxon>Pseudomonadota</taxon>
        <taxon>Betaproteobacteria</taxon>
        <taxon>Burkholderiales</taxon>
        <taxon>Comamonadaceae</taxon>
        <taxon>Variovorax</taxon>
    </lineage>
</organism>
<dbReference type="RefSeq" id="WP_340366940.1">
    <property type="nucleotide sequence ID" value="NZ_JBBKZV010000027.1"/>
</dbReference>
<dbReference type="InterPro" id="IPR003673">
    <property type="entry name" value="CoA-Trfase_fam_III"/>
</dbReference>
<dbReference type="PANTHER" id="PTHR48207:SF3">
    <property type="entry name" value="SUCCINATE--HYDROXYMETHYLGLUTARATE COA-TRANSFERASE"/>
    <property type="match status" value="1"/>
</dbReference>
<dbReference type="SUPFAM" id="SSF89796">
    <property type="entry name" value="CoA-transferase family III (CaiB/BaiF)"/>
    <property type="match status" value="1"/>
</dbReference>
<dbReference type="GO" id="GO:0016740">
    <property type="term" value="F:transferase activity"/>
    <property type="evidence" value="ECO:0007669"/>
    <property type="project" value="UniProtKB-KW"/>
</dbReference>
<proteinExistence type="predicted"/>
<keyword evidence="3" id="KW-1185">Reference proteome</keyword>
<evidence type="ECO:0000313" key="3">
    <source>
        <dbReference type="Proteomes" id="UP001363010"/>
    </source>
</evidence>
<reference evidence="2 3" key="1">
    <citation type="submission" date="2024-03" db="EMBL/GenBank/DDBJ databases">
        <title>Novel species of the genus Variovorax.</title>
        <authorList>
            <person name="Liu Q."/>
            <person name="Xin Y.-H."/>
        </authorList>
    </citation>
    <scope>NUCLEOTIDE SEQUENCE [LARGE SCALE GENOMIC DNA]</scope>
    <source>
        <strain evidence="2 3">KACC 18501</strain>
    </source>
</reference>
<dbReference type="Pfam" id="PF02515">
    <property type="entry name" value="CoA_transf_3"/>
    <property type="match status" value="1"/>
</dbReference>
<comment type="caution">
    <text evidence="2">The sequence shown here is derived from an EMBL/GenBank/DDBJ whole genome shotgun (WGS) entry which is preliminary data.</text>
</comment>
<dbReference type="Gene3D" id="3.40.50.10540">
    <property type="entry name" value="Crotonobetainyl-coa:carnitine coa-transferase, domain 1"/>
    <property type="match status" value="1"/>
</dbReference>
<gene>
    <name evidence="2" type="ORF">WKW80_28395</name>
</gene>
<dbReference type="InterPro" id="IPR044855">
    <property type="entry name" value="CoA-Trfase_III_dom3_sf"/>
</dbReference>